<keyword evidence="9" id="KW-1185">Reference proteome</keyword>
<evidence type="ECO:0000259" key="7">
    <source>
        <dbReference type="PROSITE" id="PS51294"/>
    </source>
</evidence>
<dbReference type="PROSITE" id="PS51294">
    <property type="entry name" value="HTH_MYB"/>
    <property type="match status" value="1"/>
</dbReference>
<dbReference type="Pfam" id="PF00249">
    <property type="entry name" value="Myb_DNA-binding"/>
    <property type="match status" value="1"/>
</dbReference>
<dbReference type="InterPro" id="IPR031105">
    <property type="entry name" value="TRP_plant"/>
</dbReference>
<name>A0A2Z7BAH7_9LAMI</name>
<evidence type="ECO:0000256" key="3">
    <source>
        <dbReference type="ARBA" id="ARBA00023242"/>
    </source>
</evidence>
<sequence length="668" mass="74586">MVLQKRLEYGFSGYQVPPIPRAARSARRRRSFESKTNGNQMYAFDLLATVAGKLLSEGESSSPSVDSFSLKGQLALVQDSVGRQEKSEEKLLEGKSGDQDFYERNFLFTDIVTDNPISDIRSDELEFAQNDSISKPNCPGKGDSAEHLVNDDCKLRLGIFTPANLESSGCRLSCNSGSDEECRKPRNFSVTNRADMLDSQHLTSGLVSSVDSVKFLICRDHSPSGSAPVNRENVKLAIIDDDESSPACTESSTRTKKFRPSLRVSNIHGQKLLSSKPCKATPNVKDHDRAVTERCNYLNRKRIIKHQRSLRDYPFKKRKFYDFVSNSDEGICCDRMCASPENGTNISALGSRPSLQREVLIWHVAFGSVKLKIKSFRVPELFIEVQETTTIGSLKKTVLEAVNAILGGGLRVGVLLQGKKIRDDTQTLLQTGISHDNKMDALGFTLEPNPHIAPSSQLCPDDHSCQLLHNNPRPVTRYPLSPNVPRTAIRDRNLDTPPDLSENNLNSLVESDHDSAPDSSLKIPGAQSKALVPVPSIERDALAVVPLRKCKRSDSSQRRIRRPFTVTEVEALVQAVEKLGTGRWRDVKLRAFDSAKHRTYVDLKDKWKTLVHTARISPQQRRGEPVPQELLDRVLTAHAYWSQQQAKQHLKSSSILTFFSENSRCTNP</sequence>
<dbReference type="CDD" id="cd11660">
    <property type="entry name" value="SANT_TRF"/>
    <property type="match status" value="1"/>
</dbReference>
<dbReference type="SUPFAM" id="SSF54236">
    <property type="entry name" value="Ubiquitin-like"/>
    <property type="match status" value="1"/>
</dbReference>
<dbReference type="PANTHER" id="PTHR21717">
    <property type="entry name" value="TELOMERIC REPEAT BINDING PROTEIN"/>
    <property type="match status" value="1"/>
</dbReference>
<comment type="subcellular location">
    <subcellularLocation>
        <location evidence="1">Nucleus</location>
    </subcellularLocation>
</comment>
<evidence type="ECO:0000256" key="1">
    <source>
        <dbReference type="ARBA" id="ARBA00004123"/>
    </source>
</evidence>
<keyword evidence="2" id="KW-0238">DNA-binding</keyword>
<dbReference type="Pfam" id="PF23603">
    <property type="entry name" value="Ubiquitin_TPR1"/>
    <property type="match status" value="1"/>
</dbReference>
<feature type="domain" description="Myb-like" evidence="6">
    <location>
        <begin position="556"/>
        <end position="611"/>
    </location>
</feature>
<dbReference type="Proteomes" id="UP000250235">
    <property type="component" value="Unassembled WGS sequence"/>
</dbReference>
<evidence type="ECO:0000256" key="2">
    <source>
        <dbReference type="ARBA" id="ARBA00023125"/>
    </source>
</evidence>
<dbReference type="InterPro" id="IPR029071">
    <property type="entry name" value="Ubiquitin-like_domsf"/>
</dbReference>
<dbReference type="InterPro" id="IPR000626">
    <property type="entry name" value="Ubiquitin-like_dom"/>
</dbReference>
<evidence type="ECO:0000259" key="6">
    <source>
        <dbReference type="PROSITE" id="PS50090"/>
    </source>
</evidence>
<evidence type="ECO:0000259" key="5">
    <source>
        <dbReference type="PROSITE" id="PS50053"/>
    </source>
</evidence>
<dbReference type="InterPro" id="IPR001005">
    <property type="entry name" value="SANT/Myb"/>
</dbReference>
<keyword evidence="3" id="KW-0539">Nucleus</keyword>
<accession>A0A2Z7BAH7</accession>
<dbReference type="SMART" id="SM00717">
    <property type="entry name" value="SANT"/>
    <property type="match status" value="1"/>
</dbReference>
<dbReference type="InterPro" id="IPR009057">
    <property type="entry name" value="Homeodomain-like_sf"/>
</dbReference>
<reference evidence="8 9" key="1">
    <citation type="journal article" date="2015" name="Proc. Natl. Acad. Sci. U.S.A.">
        <title>The resurrection genome of Boea hygrometrica: A blueprint for survival of dehydration.</title>
        <authorList>
            <person name="Xiao L."/>
            <person name="Yang G."/>
            <person name="Zhang L."/>
            <person name="Yang X."/>
            <person name="Zhao S."/>
            <person name="Ji Z."/>
            <person name="Zhou Q."/>
            <person name="Hu M."/>
            <person name="Wang Y."/>
            <person name="Chen M."/>
            <person name="Xu Y."/>
            <person name="Jin H."/>
            <person name="Xiao X."/>
            <person name="Hu G."/>
            <person name="Bao F."/>
            <person name="Hu Y."/>
            <person name="Wan P."/>
            <person name="Li L."/>
            <person name="Deng X."/>
            <person name="Kuang T."/>
            <person name="Xiang C."/>
            <person name="Zhu J.K."/>
            <person name="Oliver M.J."/>
            <person name="He Y."/>
        </authorList>
    </citation>
    <scope>NUCLEOTIDE SEQUENCE [LARGE SCALE GENOMIC DNA]</scope>
    <source>
        <strain evidence="9">cv. XS01</strain>
    </source>
</reference>
<feature type="domain" description="Ubiquitin-like" evidence="5">
    <location>
        <begin position="369"/>
        <end position="439"/>
    </location>
</feature>
<dbReference type="PANTHER" id="PTHR21717:SF70">
    <property type="entry name" value="TELOMERE REPEAT-BINDING PROTEIN 2-RELATED"/>
    <property type="match status" value="1"/>
</dbReference>
<dbReference type="GO" id="GO:0005634">
    <property type="term" value="C:nucleus"/>
    <property type="evidence" value="ECO:0007669"/>
    <property type="project" value="UniProtKB-SubCell"/>
</dbReference>
<dbReference type="SUPFAM" id="SSF46689">
    <property type="entry name" value="Homeodomain-like"/>
    <property type="match status" value="1"/>
</dbReference>
<evidence type="ECO:0000313" key="8">
    <source>
        <dbReference type="EMBL" id="KZV28804.1"/>
    </source>
</evidence>
<proteinExistence type="predicted"/>
<feature type="region of interest" description="Disordered" evidence="4">
    <location>
        <begin position="470"/>
        <end position="523"/>
    </location>
</feature>
<feature type="domain" description="HTH myb-type" evidence="7">
    <location>
        <begin position="556"/>
        <end position="615"/>
    </location>
</feature>
<dbReference type="PROSITE" id="PS50053">
    <property type="entry name" value="UBIQUITIN_2"/>
    <property type="match status" value="1"/>
</dbReference>
<dbReference type="InterPro" id="IPR017930">
    <property type="entry name" value="Myb_dom"/>
</dbReference>
<protein>
    <submittedName>
        <fullName evidence="8">Telomere repeat-binding protein 5</fullName>
    </submittedName>
</protein>
<organism evidence="8 9">
    <name type="scientific">Dorcoceras hygrometricum</name>
    <dbReference type="NCBI Taxonomy" id="472368"/>
    <lineage>
        <taxon>Eukaryota</taxon>
        <taxon>Viridiplantae</taxon>
        <taxon>Streptophyta</taxon>
        <taxon>Embryophyta</taxon>
        <taxon>Tracheophyta</taxon>
        <taxon>Spermatophyta</taxon>
        <taxon>Magnoliopsida</taxon>
        <taxon>eudicotyledons</taxon>
        <taxon>Gunneridae</taxon>
        <taxon>Pentapetalae</taxon>
        <taxon>asterids</taxon>
        <taxon>lamiids</taxon>
        <taxon>Lamiales</taxon>
        <taxon>Gesneriaceae</taxon>
        <taxon>Didymocarpoideae</taxon>
        <taxon>Trichosporeae</taxon>
        <taxon>Loxocarpinae</taxon>
        <taxon>Dorcoceras</taxon>
    </lineage>
</organism>
<evidence type="ECO:0000256" key="4">
    <source>
        <dbReference type="SAM" id="MobiDB-lite"/>
    </source>
</evidence>
<dbReference type="Gene3D" id="1.10.246.220">
    <property type="match status" value="1"/>
</dbReference>
<gene>
    <name evidence="8" type="ORF">F511_06238</name>
</gene>
<dbReference type="EMBL" id="KV010001">
    <property type="protein sequence ID" value="KZV28804.1"/>
    <property type="molecule type" value="Genomic_DNA"/>
</dbReference>
<dbReference type="PROSITE" id="PS50090">
    <property type="entry name" value="MYB_LIKE"/>
    <property type="match status" value="1"/>
</dbReference>
<evidence type="ECO:0000313" key="9">
    <source>
        <dbReference type="Proteomes" id="UP000250235"/>
    </source>
</evidence>
<dbReference type="InterPro" id="IPR057625">
    <property type="entry name" value="TPR1-6-like_ubiquitin"/>
</dbReference>
<dbReference type="GO" id="GO:0042162">
    <property type="term" value="F:telomeric DNA binding"/>
    <property type="evidence" value="ECO:0007669"/>
    <property type="project" value="UniProtKB-ARBA"/>
</dbReference>
<dbReference type="AlphaFoldDB" id="A0A2Z7BAH7"/>
<dbReference type="OrthoDB" id="2020981at2759"/>